<protein>
    <submittedName>
        <fullName evidence="1">Uncharacterized protein</fullName>
    </submittedName>
</protein>
<reference evidence="1" key="1">
    <citation type="submission" date="2015-02" db="EMBL/GenBank/DDBJ databases">
        <title>Genome Assembly of Bacillaceae bacterium MTCC 8252.</title>
        <authorList>
            <person name="Verma A."/>
            <person name="Khatri I."/>
            <person name="Mual P."/>
            <person name="Subramanian S."/>
            <person name="Krishnamurthi S."/>
        </authorList>
    </citation>
    <scope>NUCLEOTIDE SEQUENCE [LARGE SCALE GENOMIC DNA]</scope>
    <source>
        <strain evidence="1">MTCC 8252</strain>
    </source>
</reference>
<evidence type="ECO:0000313" key="1">
    <source>
        <dbReference type="EMBL" id="KKB37935.1"/>
    </source>
</evidence>
<evidence type="ECO:0000313" key="2">
    <source>
        <dbReference type="Proteomes" id="UP000031563"/>
    </source>
</evidence>
<organism evidence="1 2">
    <name type="scientific">Bacillus thermotolerans</name>
    <name type="common">Quasibacillus thermotolerans</name>
    <dbReference type="NCBI Taxonomy" id="1221996"/>
    <lineage>
        <taxon>Bacteria</taxon>
        <taxon>Bacillati</taxon>
        <taxon>Bacillota</taxon>
        <taxon>Bacilli</taxon>
        <taxon>Bacillales</taxon>
        <taxon>Bacillaceae</taxon>
        <taxon>Bacillus</taxon>
    </lineage>
</organism>
<proteinExistence type="predicted"/>
<dbReference type="EMBL" id="JWIR02000050">
    <property type="protein sequence ID" value="KKB37935.1"/>
    <property type="molecule type" value="Genomic_DNA"/>
</dbReference>
<comment type="caution">
    <text evidence="1">The sequence shown here is derived from an EMBL/GenBank/DDBJ whole genome shotgun (WGS) entry which is preliminary data.</text>
</comment>
<name>A0A0F5HY04_BACTR</name>
<keyword evidence="2" id="KW-1185">Reference proteome</keyword>
<gene>
    <name evidence="1" type="ORF">QY95_02712</name>
</gene>
<accession>A0A0F5HY04</accession>
<dbReference type="Proteomes" id="UP000031563">
    <property type="component" value="Unassembled WGS sequence"/>
</dbReference>
<sequence>MHYFLSFFLFIIHKKKGTADYLNNANPSSNTWLEEEKVILK</sequence>
<dbReference type="AlphaFoldDB" id="A0A0F5HY04"/>
<dbReference type="STRING" id="1221996.QY95_02712"/>